<dbReference type="SUPFAM" id="SSF52980">
    <property type="entry name" value="Restriction endonuclease-like"/>
    <property type="match status" value="1"/>
</dbReference>
<dbReference type="EC" id="3.1.21.-" evidence="2"/>
<dbReference type="RefSeq" id="WP_271916941.1">
    <property type="nucleotide sequence ID" value="NZ_JAQNDO010000001.1"/>
</dbReference>
<keyword evidence="2" id="KW-0540">Nuclease</keyword>
<dbReference type="PANTHER" id="PTHR30015:SF7">
    <property type="entry name" value="TYPE IV METHYL-DIRECTED RESTRICTION ENZYME ECOKMRR"/>
    <property type="match status" value="1"/>
</dbReference>
<keyword evidence="2" id="KW-0255">Endonuclease</keyword>
<dbReference type="Gene3D" id="3.40.1350.10">
    <property type="match status" value="1"/>
</dbReference>
<evidence type="ECO:0000259" key="1">
    <source>
        <dbReference type="Pfam" id="PF04471"/>
    </source>
</evidence>
<comment type="caution">
    <text evidence="2">The sequence shown here is derived from an EMBL/GenBank/DDBJ whole genome shotgun (WGS) entry which is preliminary data.</text>
</comment>
<dbReference type="PIRSF" id="PIRSF031853">
    <property type="entry name" value="UPC031853"/>
    <property type="match status" value="1"/>
</dbReference>
<keyword evidence="2" id="KW-0378">Hydrolase</keyword>
<dbReference type="InterPro" id="IPR007560">
    <property type="entry name" value="Restrct_endonuc_IV_Mrr"/>
</dbReference>
<evidence type="ECO:0000313" key="2">
    <source>
        <dbReference type="EMBL" id="MDC0741617.1"/>
    </source>
</evidence>
<dbReference type="Proteomes" id="UP001221411">
    <property type="component" value="Unassembled WGS sequence"/>
</dbReference>
<dbReference type="EMBL" id="JAQNDO010000001">
    <property type="protein sequence ID" value="MDC0741617.1"/>
    <property type="molecule type" value="Genomic_DNA"/>
</dbReference>
<dbReference type="InterPro" id="IPR016984">
    <property type="entry name" value="UCP031853"/>
</dbReference>
<dbReference type="InterPro" id="IPR011335">
    <property type="entry name" value="Restrct_endonuc-II-like"/>
</dbReference>
<evidence type="ECO:0000313" key="3">
    <source>
        <dbReference type="Proteomes" id="UP001221411"/>
    </source>
</evidence>
<dbReference type="InterPro" id="IPR011856">
    <property type="entry name" value="tRNA_endonuc-like_dom_sf"/>
</dbReference>
<dbReference type="InterPro" id="IPR052906">
    <property type="entry name" value="Type_IV_Methyl-Rstrct_Enzyme"/>
</dbReference>
<dbReference type="GO" id="GO:0016787">
    <property type="term" value="F:hydrolase activity"/>
    <property type="evidence" value="ECO:0007669"/>
    <property type="project" value="UniProtKB-KW"/>
</dbReference>
<proteinExistence type="predicted"/>
<protein>
    <submittedName>
        <fullName evidence="2">Restriction endonuclease</fullName>
        <ecNumber evidence="2">3.1.21.-</ecNumber>
    </submittedName>
</protein>
<gene>
    <name evidence="2" type="ORF">POL67_09690</name>
</gene>
<organism evidence="2 3">
    <name type="scientific">Polyangium mundeleinium</name>
    <dbReference type="NCBI Taxonomy" id="2995306"/>
    <lineage>
        <taxon>Bacteria</taxon>
        <taxon>Pseudomonadati</taxon>
        <taxon>Myxococcota</taxon>
        <taxon>Polyangia</taxon>
        <taxon>Polyangiales</taxon>
        <taxon>Polyangiaceae</taxon>
        <taxon>Polyangium</taxon>
    </lineage>
</organism>
<dbReference type="Pfam" id="PF04471">
    <property type="entry name" value="Mrr_cat"/>
    <property type="match status" value="1"/>
</dbReference>
<dbReference type="PANTHER" id="PTHR30015">
    <property type="entry name" value="MRR RESTRICTION SYSTEM PROTEIN"/>
    <property type="match status" value="1"/>
</dbReference>
<sequence length="337" mass="37831">MWMIRAGRGSENIEDFVRHGIVALGDKLLGAVPPTIKKEALLELYAEKYPDEKEGSRASWAGQLLRFIGEIKLGDEVVTFDRERRKYLLGKVTSEYYWDDKLIEDLPAVRRVEWTHEVSRDLLSTKTRNTLGAIQTLFKLSADAEKDLRAHAVPFGASVPAPKPVPKQKLEAEQEEQAALLAETFERADEFIEDAINALDWRQMQELVAGLLRAMGYRTTVAEGGPDRGVDIFASPDGLGLQEPRIFVEVKHRGQVMGAKEIRAFLGGRKRGDKCLYVSTGGFSKDAHYEADRADVATTLISLPALRKLVVDHYESLDAETRALVPLRRLYWPVGKK</sequence>
<accession>A0ABT5EIH9</accession>
<feature type="domain" description="Restriction endonuclease type IV Mrr" evidence="1">
    <location>
        <begin position="197"/>
        <end position="309"/>
    </location>
</feature>
<reference evidence="2 3" key="1">
    <citation type="submission" date="2022-11" db="EMBL/GenBank/DDBJ databases">
        <title>Minimal conservation of predation-associated metabolite biosynthetic gene clusters underscores biosynthetic potential of Myxococcota including descriptions for ten novel species: Archangium lansinium sp. nov., Myxococcus landrumus sp. nov., Nannocystis bai.</title>
        <authorList>
            <person name="Ahearne A."/>
            <person name="Stevens C."/>
            <person name="Dowd S."/>
        </authorList>
    </citation>
    <scope>NUCLEOTIDE SEQUENCE [LARGE SCALE GENOMIC DNA]</scope>
    <source>
        <strain evidence="2 3">RJM3</strain>
    </source>
</reference>
<dbReference type="GO" id="GO:0004519">
    <property type="term" value="F:endonuclease activity"/>
    <property type="evidence" value="ECO:0007669"/>
    <property type="project" value="UniProtKB-KW"/>
</dbReference>
<keyword evidence="3" id="KW-1185">Reference proteome</keyword>
<name>A0ABT5EIH9_9BACT</name>